<protein>
    <submittedName>
        <fullName evidence="1">Uncharacterized protein</fullName>
    </submittedName>
</protein>
<evidence type="ECO:0000313" key="2">
    <source>
        <dbReference type="Proteomes" id="UP000070376"/>
    </source>
</evidence>
<dbReference type="EMBL" id="LRPN01000088">
    <property type="protein sequence ID" value="KWZ80724.1"/>
    <property type="molecule type" value="Genomic_DNA"/>
</dbReference>
<evidence type="ECO:0000313" key="1">
    <source>
        <dbReference type="EMBL" id="KWZ80724.1"/>
    </source>
</evidence>
<reference evidence="2" key="1">
    <citation type="submission" date="2016-01" db="EMBL/GenBank/DDBJ databases">
        <authorList>
            <person name="Mitreva M."/>
            <person name="Pepin K.H."/>
            <person name="Mihindukulasuriya K.A."/>
            <person name="Fulton R."/>
            <person name="Fronick C."/>
            <person name="O'Laughlin M."/>
            <person name="Miner T."/>
            <person name="Herter B."/>
            <person name="Rosa B.A."/>
            <person name="Cordes M."/>
            <person name="Tomlinson C."/>
            <person name="Wollam A."/>
            <person name="Palsikar V.B."/>
            <person name="Mardis E.R."/>
            <person name="Wilson R.K."/>
        </authorList>
    </citation>
    <scope>NUCLEOTIDE SEQUENCE [LARGE SCALE GENOMIC DNA]</scope>
    <source>
        <strain evidence="2">GED7749B</strain>
    </source>
</reference>
<accession>A0A133KMF8</accession>
<name>A0A133KMF8_HEYCO</name>
<organism evidence="1 2">
    <name type="scientific">Heyndrickxia coagulans</name>
    <name type="common">Weizmannia coagulans</name>
    <dbReference type="NCBI Taxonomy" id="1398"/>
    <lineage>
        <taxon>Bacteria</taxon>
        <taxon>Bacillati</taxon>
        <taxon>Bacillota</taxon>
        <taxon>Bacilli</taxon>
        <taxon>Bacillales</taxon>
        <taxon>Bacillaceae</taxon>
        <taxon>Heyndrickxia</taxon>
    </lineage>
</organism>
<sequence>MGRKLPCIKQSLLNKSVLAFYPAHSASAAMFSRYRLFSIHGCGF</sequence>
<gene>
    <name evidence="1" type="ORF">HMPREF3213_02228</name>
</gene>
<proteinExistence type="predicted"/>
<dbReference type="Proteomes" id="UP000070376">
    <property type="component" value="Unassembled WGS sequence"/>
</dbReference>
<dbReference type="AlphaFoldDB" id="A0A133KMF8"/>
<comment type="caution">
    <text evidence="1">The sequence shown here is derived from an EMBL/GenBank/DDBJ whole genome shotgun (WGS) entry which is preliminary data.</text>
</comment>